<sequence length="143" mass="16728">MSLEVNLICGGQHTDHRGTLYFVNDFDMSEVKRMYMISHSDTTVRRGWRAHQLEQRWFCVVQGSFELKLVKIDDWDKPDQNLAMETFILSADNPQVIHIPVGYATGFRALIPDSRVMVYADKGIAEAKFDDHQYPADYFHRWE</sequence>
<dbReference type="InterPro" id="IPR011051">
    <property type="entry name" value="RmlC_Cupin_sf"/>
</dbReference>
<protein>
    <recommendedName>
        <fullName evidence="1">Sugar 3,4-ketoisomerase QdtA cupin domain-containing protein</fullName>
    </recommendedName>
</protein>
<dbReference type="Proteomes" id="UP000071561">
    <property type="component" value="Chromosome"/>
</dbReference>
<evidence type="ECO:0000313" key="3">
    <source>
        <dbReference type="Proteomes" id="UP000071561"/>
    </source>
</evidence>
<dbReference type="Gene3D" id="2.60.120.10">
    <property type="entry name" value="Jelly Rolls"/>
    <property type="match status" value="1"/>
</dbReference>
<dbReference type="EMBL" id="CP014504">
    <property type="protein sequence ID" value="AMQ01381.1"/>
    <property type="molecule type" value="Genomic_DNA"/>
</dbReference>
<feature type="domain" description="Sugar 3,4-ketoisomerase QdtA cupin" evidence="1">
    <location>
        <begin position="12"/>
        <end position="138"/>
    </location>
</feature>
<accession>A0A127VJK6</accession>
<proteinExistence type="predicted"/>
<dbReference type="KEGG" id="pcm:AY601_4543"/>
<dbReference type="SUPFAM" id="SSF51182">
    <property type="entry name" value="RmlC-like cupins"/>
    <property type="match status" value="1"/>
</dbReference>
<dbReference type="Pfam" id="PF05523">
    <property type="entry name" value="FdtA"/>
    <property type="match status" value="1"/>
</dbReference>
<keyword evidence="3" id="KW-1185">Reference proteome</keyword>
<dbReference type="PATRIC" id="fig|188932.3.peg.4711"/>
<evidence type="ECO:0000313" key="2">
    <source>
        <dbReference type="EMBL" id="AMQ01381.1"/>
    </source>
</evidence>
<evidence type="ECO:0000259" key="1">
    <source>
        <dbReference type="Pfam" id="PF05523"/>
    </source>
</evidence>
<organism evidence="2 3">
    <name type="scientific">Pedobacter cryoconitis</name>
    <dbReference type="NCBI Taxonomy" id="188932"/>
    <lineage>
        <taxon>Bacteria</taxon>
        <taxon>Pseudomonadati</taxon>
        <taxon>Bacteroidota</taxon>
        <taxon>Sphingobacteriia</taxon>
        <taxon>Sphingobacteriales</taxon>
        <taxon>Sphingobacteriaceae</taxon>
        <taxon>Pedobacter</taxon>
    </lineage>
</organism>
<gene>
    <name evidence="2" type="ORF">AY601_4543</name>
</gene>
<dbReference type="OrthoDB" id="826649at2"/>
<dbReference type="AlphaFoldDB" id="A0A127VJK6"/>
<dbReference type="InterPro" id="IPR008894">
    <property type="entry name" value="QdtA_cupin_dom"/>
</dbReference>
<dbReference type="RefSeq" id="WP_068405432.1">
    <property type="nucleotide sequence ID" value="NZ_CP014504.1"/>
</dbReference>
<reference evidence="2 3" key="1">
    <citation type="submission" date="2016-03" db="EMBL/GenBank/DDBJ databases">
        <title>Complete genome sequence of Pedobacter cryoconitis PAMC 27485.</title>
        <authorList>
            <person name="Lee J."/>
            <person name="Kim O.-S."/>
        </authorList>
    </citation>
    <scope>NUCLEOTIDE SEQUENCE [LARGE SCALE GENOMIC DNA]</scope>
    <source>
        <strain evidence="2 3">PAMC 27485</strain>
    </source>
</reference>
<name>A0A127VJK6_9SPHI</name>
<dbReference type="InterPro" id="IPR014710">
    <property type="entry name" value="RmlC-like_jellyroll"/>
</dbReference>